<organism evidence="6 7">
    <name type="scientific">Chlamydomonas eustigma</name>
    <dbReference type="NCBI Taxonomy" id="1157962"/>
    <lineage>
        <taxon>Eukaryota</taxon>
        <taxon>Viridiplantae</taxon>
        <taxon>Chlorophyta</taxon>
        <taxon>core chlorophytes</taxon>
        <taxon>Chlorophyceae</taxon>
        <taxon>CS clade</taxon>
        <taxon>Chlamydomonadales</taxon>
        <taxon>Chlamydomonadaceae</taxon>
        <taxon>Chlamydomonas</taxon>
    </lineage>
</organism>
<evidence type="ECO:0000256" key="3">
    <source>
        <dbReference type="SAM" id="Coils"/>
    </source>
</evidence>
<dbReference type="Gene3D" id="6.10.140.1040">
    <property type="match status" value="1"/>
</dbReference>
<dbReference type="GO" id="GO:0003723">
    <property type="term" value="F:RNA binding"/>
    <property type="evidence" value="ECO:0007669"/>
    <property type="project" value="InterPro"/>
</dbReference>
<accession>A0A250XMW1</accession>
<dbReference type="PANTHER" id="PTHR12299">
    <property type="entry name" value="HYALURONIC ACID-BINDING PROTEIN 4"/>
    <property type="match status" value="1"/>
</dbReference>
<gene>
    <name evidence="6" type="ORF">CEUSTIGMA_g11851.t1</name>
</gene>
<dbReference type="InterPro" id="IPR019084">
    <property type="entry name" value="STM1-like_N"/>
</dbReference>
<dbReference type="SMART" id="SM01233">
    <property type="entry name" value="HABP4_PAI-RBP1"/>
    <property type="match status" value="1"/>
</dbReference>
<evidence type="ECO:0000256" key="2">
    <source>
        <dbReference type="ARBA" id="ARBA00022490"/>
    </source>
</evidence>
<dbReference type="Proteomes" id="UP000232323">
    <property type="component" value="Unassembled WGS sequence"/>
</dbReference>
<comment type="caution">
    <text evidence="6">The sequence shown here is derived from an EMBL/GenBank/DDBJ whole genome shotgun (WGS) entry which is preliminary data.</text>
</comment>
<feature type="compositionally biased region" description="Basic and acidic residues" evidence="4">
    <location>
        <begin position="316"/>
        <end position="345"/>
    </location>
</feature>
<evidence type="ECO:0000256" key="1">
    <source>
        <dbReference type="ARBA" id="ARBA00004496"/>
    </source>
</evidence>
<protein>
    <recommendedName>
        <fullName evidence="5">Hyaluronan/mRNA-binding protein domain-containing protein</fullName>
    </recommendedName>
</protein>
<feature type="compositionally biased region" description="Basic and acidic residues" evidence="4">
    <location>
        <begin position="109"/>
        <end position="162"/>
    </location>
</feature>
<dbReference type="STRING" id="1157962.A0A250XMW1"/>
<feature type="compositionally biased region" description="Basic and acidic residues" evidence="4">
    <location>
        <begin position="56"/>
        <end position="75"/>
    </location>
</feature>
<dbReference type="Pfam" id="PF04774">
    <property type="entry name" value="HABP4_PAI-RBP1"/>
    <property type="match status" value="1"/>
</dbReference>
<evidence type="ECO:0000256" key="4">
    <source>
        <dbReference type="SAM" id="MobiDB-lite"/>
    </source>
</evidence>
<dbReference type="AlphaFoldDB" id="A0A250XMW1"/>
<dbReference type="OrthoDB" id="784393at2759"/>
<feature type="coiled-coil region" evidence="3">
    <location>
        <begin position="268"/>
        <end position="297"/>
    </location>
</feature>
<keyword evidence="2" id="KW-0963">Cytoplasm</keyword>
<keyword evidence="3" id="KW-0175">Coiled coil</keyword>
<dbReference type="InterPro" id="IPR006861">
    <property type="entry name" value="HABP4_PAIRBP1-bd"/>
</dbReference>
<dbReference type="Pfam" id="PF09598">
    <property type="entry name" value="Stm1_N"/>
    <property type="match status" value="1"/>
</dbReference>
<dbReference type="GO" id="GO:0005737">
    <property type="term" value="C:cytoplasm"/>
    <property type="evidence" value="ECO:0007669"/>
    <property type="project" value="UniProtKB-SubCell"/>
</dbReference>
<keyword evidence="7" id="KW-1185">Reference proteome</keyword>
<feature type="compositionally biased region" description="Gly residues" evidence="4">
    <location>
        <begin position="306"/>
        <end position="315"/>
    </location>
</feature>
<proteinExistence type="predicted"/>
<dbReference type="EMBL" id="BEGY01000125">
    <property type="protein sequence ID" value="GAX84431.1"/>
    <property type="molecule type" value="Genomic_DNA"/>
</dbReference>
<comment type="subcellular location">
    <subcellularLocation>
        <location evidence="1">Cytoplasm</location>
    </subcellularLocation>
</comment>
<feature type="region of interest" description="Disordered" evidence="4">
    <location>
        <begin position="31"/>
        <end position="214"/>
    </location>
</feature>
<feature type="region of interest" description="Disordered" evidence="4">
    <location>
        <begin position="298"/>
        <end position="386"/>
    </location>
</feature>
<name>A0A250XMW1_9CHLO</name>
<dbReference type="GO" id="GO:0005634">
    <property type="term" value="C:nucleus"/>
    <property type="evidence" value="ECO:0007669"/>
    <property type="project" value="TreeGrafter"/>
</dbReference>
<feature type="domain" description="Hyaluronan/mRNA-binding protein" evidence="5">
    <location>
        <begin position="144"/>
        <end position="242"/>
    </location>
</feature>
<sequence length="386" mass="40410">MTTVLSSNVFALLDDENEDPQQIAATVKVAAPKPVEAAKPEAKPVVKAAAATPAAHRQDDGGRGGRGGRNNEGRGGRGGRGPRPPREPREGGDQNGGDAKPLRNMENGEGDRSRGEGRGRGGRGGRGEGRTRHDDGTPREGGRGRREYERHDGTGRGHEAQKRHGAGKGNWGTEGEEPKEEEPKIEEAVVEDVPAADAEEAQAEPAPPVEEEEKEISFEEYEAMMSAKKAALNKPKSEVKVDMDAFKGMKTYVRKETADVVTGVELTNKKVAEEKAAEEKAAEAAKAKKQVITLETNFKFEVVEAPGGGRGGRGGRGGDRGGRGGDRGGREGDRGGRGREGDRPYSARGGGRGGGRGADRPSSGRGGGRGGASIAIDDTSAFPSLG</sequence>
<reference evidence="6 7" key="1">
    <citation type="submission" date="2017-08" db="EMBL/GenBank/DDBJ databases">
        <title>Acidophilic green algal genome provides insights into adaptation to an acidic environment.</title>
        <authorList>
            <person name="Hirooka S."/>
            <person name="Hirose Y."/>
            <person name="Kanesaki Y."/>
            <person name="Higuchi S."/>
            <person name="Fujiwara T."/>
            <person name="Onuma R."/>
            <person name="Era A."/>
            <person name="Ohbayashi R."/>
            <person name="Uzuka A."/>
            <person name="Nozaki H."/>
            <person name="Yoshikawa H."/>
            <person name="Miyagishima S.Y."/>
        </authorList>
    </citation>
    <scope>NUCLEOTIDE SEQUENCE [LARGE SCALE GENOMIC DNA]</scope>
    <source>
        <strain evidence="6 7">NIES-2499</strain>
    </source>
</reference>
<evidence type="ECO:0000313" key="7">
    <source>
        <dbReference type="Proteomes" id="UP000232323"/>
    </source>
</evidence>
<dbReference type="InterPro" id="IPR039764">
    <property type="entry name" value="HABP4/SERBP1-like"/>
</dbReference>
<evidence type="ECO:0000259" key="5">
    <source>
        <dbReference type="SMART" id="SM01233"/>
    </source>
</evidence>
<feature type="compositionally biased region" description="Low complexity" evidence="4">
    <location>
        <begin position="45"/>
        <end position="55"/>
    </location>
</feature>
<dbReference type="PANTHER" id="PTHR12299:SF17">
    <property type="entry name" value="AT19571P-RELATED"/>
    <property type="match status" value="1"/>
</dbReference>
<evidence type="ECO:0000313" key="6">
    <source>
        <dbReference type="EMBL" id="GAX84431.1"/>
    </source>
</evidence>